<name>A0A0P0XEW6_ORYSJ</name>
<dbReference type="Proteomes" id="UP000059680">
    <property type="component" value="Chromosome 8"/>
</dbReference>
<keyword evidence="2" id="KW-1185">Reference proteome</keyword>
<dbReference type="InParanoid" id="A0A0P0XEW6"/>
<proteinExistence type="predicted"/>
<accession>A0A0P0XEW6</accession>
<reference evidence="2" key="1">
    <citation type="journal article" date="2005" name="Nature">
        <title>The map-based sequence of the rice genome.</title>
        <authorList>
            <consortium name="International rice genome sequencing project (IRGSP)"/>
            <person name="Matsumoto T."/>
            <person name="Wu J."/>
            <person name="Kanamori H."/>
            <person name="Katayose Y."/>
            <person name="Fujisawa M."/>
            <person name="Namiki N."/>
            <person name="Mizuno H."/>
            <person name="Yamamoto K."/>
            <person name="Antonio B.A."/>
            <person name="Baba T."/>
            <person name="Sakata K."/>
            <person name="Nagamura Y."/>
            <person name="Aoki H."/>
            <person name="Arikawa K."/>
            <person name="Arita K."/>
            <person name="Bito T."/>
            <person name="Chiden Y."/>
            <person name="Fujitsuka N."/>
            <person name="Fukunaka R."/>
            <person name="Hamada M."/>
            <person name="Harada C."/>
            <person name="Hayashi A."/>
            <person name="Hijishita S."/>
            <person name="Honda M."/>
            <person name="Hosokawa S."/>
            <person name="Ichikawa Y."/>
            <person name="Idonuma A."/>
            <person name="Iijima M."/>
            <person name="Ikeda M."/>
            <person name="Ikeno M."/>
            <person name="Ito K."/>
            <person name="Ito S."/>
            <person name="Ito T."/>
            <person name="Ito Y."/>
            <person name="Ito Y."/>
            <person name="Iwabuchi A."/>
            <person name="Kamiya K."/>
            <person name="Karasawa W."/>
            <person name="Kurita K."/>
            <person name="Katagiri S."/>
            <person name="Kikuta A."/>
            <person name="Kobayashi H."/>
            <person name="Kobayashi N."/>
            <person name="Machita K."/>
            <person name="Maehara T."/>
            <person name="Masukawa M."/>
            <person name="Mizubayashi T."/>
            <person name="Mukai Y."/>
            <person name="Nagasaki H."/>
            <person name="Nagata Y."/>
            <person name="Naito S."/>
            <person name="Nakashima M."/>
            <person name="Nakama Y."/>
            <person name="Nakamichi Y."/>
            <person name="Nakamura M."/>
            <person name="Meguro A."/>
            <person name="Negishi M."/>
            <person name="Ohta I."/>
            <person name="Ohta T."/>
            <person name="Okamoto M."/>
            <person name="Ono N."/>
            <person name="Saji S."/>
            <person name="Sakaguchi M."/>
            <person name="Sakai K."/>
            <person name="Shibata M."/>
            <person name="Shimokawa T."/>
            <person name="Song J."/>
            <person name="Takazaki Y."/>
            <person name="Terasawa K."/>
            <person name="Tsugane M."/>
            <person name="Tsuji K."/>
            <person name="Ueda S."/>
            <person name="Waki K."/>
            <person name="Yamagata H."/>
            <person name="Yamamoto M."/>
            <person name="Yamamoto S."/>
            <person name="Yamane H."/>
            <person name="Yoshiki S."/>
            <person name="Yoshihara R."/>
            <person name="Yukawa K."/>
            <person name="Zhong H."/>
            <person name="Yano M."/>
            <person name="Yuan Q."/>
            <person name="Ouyang S."/>
            <person name="Liu J."/>
            <person name="Jones K.M."/>
            <person name="Gansberger K."/>
            <person name="Moffat K."/>
            <person name="Hill J."/>
            <person name="Bera J."/>
            <person name="Fadrosh D."/>
            <person name="Jin S."/>
            <person name="Johri S."/>
            <person name="Kim M."/>
            <person name="Overton L."/>
            <person name="Reardon M."/>
            <person name="Tsitrin T."/>
            <person name="Vuong H."/>
            <person name="Weaver B."/>
            <person name="Ciecko A."/>
            <person name="Tallon L."/>
            <person name="Jackson J."/>
            <person name="Pai G."/>
            <person name="Aken S.V."/>
            <person name="Utterback T."/>
            <person name="Reidmuller S."/>
            <person name="Feldblyum T."/>
            <person name="Hsiao J."/>
            <person name="Zismann V."/>
            <person name="Iobst S."/>
            <person name="de Vazeille A.R."/>
            <person name="Buell C.R."/>
            <person name="Ying K."/>
            <person name="Li Y."/>
            <person name="Lu T."/>
            <person name="Huang Y."/>
            <person name="Zhao Q."/>
            <person name="Feng Q."/>
            <person name="Zhang L."/>
            <person name="Zhu J."/>
            <person name="Weng Q."/>
            <person name="Mu J."/>
            <person name="Lu Y."/>
            <person name="Fan D."/>
            <person name="Liu Y."/>
            <person name="Guan J."/>
            <person name="Zhang Y."/>
            <person name="Yu S."/>
            <person name="Liu X."/>
            <person name="Zhang Y."/>
            <person name="Hong G."/>
            <person name="Han B."/>
            <person name="Choisne N."/>
            <person name="Demange N."/>
            <person name="Orjeda G."/>
            <person name="Samain S."/>
            <person name="Cattolico L."/>
            <person name="Pelletier E."/>
            <person name="Couloux A."/>
            <person name="Segurens B."/>
            <person name="Wincker P."/>
            <person name="D'Hont A."/>
            <person name="Scarpelli C."/>
            <person name="Weissenbach J."/>
            <person name="Salanoubat M."/>
            <person name="Quetier F."/>
            <person name="Yu Y."/>
            <person name="Kim H.R."/>
            <person name="Rambo T."/>
            <person name="Currie J."/>
            <person name="Collura K."/>
            <person name="Luo M."/>
            <person name="Yang T."/>
            <person name="Ammiraju J.S.S."/>
            <person name="Engler F."/>
            <person name="Soderlund C."/>
            <person name="Wing R.A."/>
            <person name="Palmer L.E."/>
            <person name="de la Bastide M."/>
            <person name="Spiegel L."/>
            <person name="Nascimento L."/>
            <person name="Zutavern T."/>
            <person name="O'Shaughnessy A."/>
            <person name="Dike S."/>
            <person name="Dedhia N."/>
            <person name="Preston R."/>
            <person name="Balija V."/>
            <person name="McCombie W.R."/>
            <person name="Chow T."/>
            <person name="Chen H."/>
            <person name="Chung M."/>
            <person name="Chen C."/>
            <person name="Shaw J."/>
            <person name="Wu H."/>
            <person name="Hsiao K."/>
            <person name="Chao Y."/>
            <person name="Chu M."/>
            <person name="Cheng C."/>
            <person name="Hour A."/>
            <person name="Lee P."/>
            <person name="Lin S."/>
            <person name="Lin Y."/>
            <person name="Liou J."/>
            <person name="Liu S."/>
            <person name="Hsing Y."/>
            <person name="Raghuvanshi S."/>
            <person name="Mohanty A."/>
            <person name="Bharti A.K."/>
            <person name="Gaur A."/>
            <person name="Gupta V."/>
            <person name="Kumar D."/>
            <person name="Ravi V."/>
            <person name="Vij S."/>
            <person name="Kapur A."/>
            <person name="Khurana P."/>
            <person name="Khurana P."/>
            <person name="Khurana J.P."/>
            <person name="Tyagi A.K."/>
            <person name="Gaikwad K."/>
            <person name="Singh A."/>
            <person name="Dalal V."/>
            <person name="Srivastava S."/>
            <person name="Dixit A."/>
            <person name="Pal A.K."/>
            <person name="Ghazi I.A."/>
            <person name="Yadav M."/>
            <person name="Pandit A."/>
            <person name="Bhargava A."/>
            <person name="Sureshbabu K."/>
            <person name="Batra K."/>
            <person name="Sharma T.R."/>
            <person name="Mohapatra T."/>
            <person name="Singh N.K."/>
            <person name="Messing J."/>
            <person name="Nelson A.B."/>
            <person name="Fuks G."/>
            <person name="Kavchok S."/>
            <person name="Keizer G."/>
            <person name="Linton E."/>
            <person name="Llaca V."/>
            <person name="Song R."/>
            <person name="Tanyolac B."/>
            <person name="Young S."/>
            <person name="Ho-Il K."/>
            <person name="Hahn J.H."/>
            <person name="Sangsakoo G."/>
            <person name="Vanavichit A."/>
            <person name="de Mattos Luiz.A.T."/>
            <person name="Zimmer P.D."/>
            <person name="Malone G."/>
            <person name="Dellagostin O."/>
            <person name="de Oliveira A.C."/>
            <person name="Bevan M."/>
            <person name="Bancroft I."/>
            <person name="Minx P."/>
            <person name="Cordum H."/>
            <person name="Wilson R."/>
            <person name="Cheng Z."/>
            <person name="Jin W."/>
            <person name="Jiang J."/>
            <person name="Leong S.A."/>
            <person name="Iwama H."/>
            <person name="Gojobori T."/>
            <person name="Itoh T."/>
            <person name="Niimura Y."/>
            <person name="Fujii Y."/>
            <person name="Habara T."/>
            <person name="Sakai H."/>
            <person name="Sato Y."/>
            <person name="Wilson G."/>
            <person name="Kumar K."/>
            <person name="McCouch S."/>
            <person name="Juretic N."/>
            <person name="Hoen D."/>
            <person name="Wright S."/>
            <person name="Bruskiewich R."/>
            <person name="Bureau T."/>
            <person name="Miyao A."/>
            <person name="Hirochika H."/>
            <person name="Nishikawa T."/>
            <person name="Kadowaki K."/>
            <person name="Sugiura M."/>
            <person name="Burr B."/>
            <person name="Sasaki T."/>
        </authorList>
    </citation>
    <scope>NUCLEOTIDE SEQUENCE [LARGE SCALE GENOMIC DNA]</scope>
    <source>
        <strain evidence="2">cv. Nipponbare</strain>
    </source>
</reference>
<gene>
    <name evidence="1" type="ordered locus">Os08g0356001</name>
    <name evidence="1" type="ORF">OSNPB_080356001</name>
</gene>
<evidence type="ECO:0000313" key="1">
    <source>
        <dbReference type="EMBL" id="BAT05076.1"/>
    </source>
</evidence>
<dbReference type="Gramene" id="Os08t0356001-01">
    <property type="protein sequence ID" value="Os08t0356001-01"/>
    <property type="gene ID" value="Os08g0356001"/>
</dbReference>
<evidence type="ECO:0000313" key="2">
    <source>
        <dbReference type="Proteomes" id="UP000059680"/>
    </source>
</evidence>
<organism evidence="1 2">
    <name type="scientific">Oryza sativa subsp. japonica</name>
    <name type="common">Rice</name>
    <dbReference type="NCBI Taxonomy" id="39947"/>
    <lineage>
        <taxon>Eukaryota</taxon>
        <taxon>Viridiplantae</taxon>
        <taxon>Streptophyta</taxon>
        <taxon>Embryophyta</taxon>
        <taxon>Tracheophyta</taxon>
        <taxon>Spermatophyta</taxon>
        <taxon>Magnoliopsida</taxon>
        <taxon>Liliopsida</taxon>
        <taxon>Poales</taxon>
        <taxon>Poaceae</taxon>
        <taxon>BOP clade</taxon>
        <taxon>Oryzoideae</taxon>
        <taxon>Oryzeae</taxon>
        <taxon>Oryzinae</taxon>
        <taxon>Oryza</taxon>
        <taxon>Oryza sativa</taxon>
    </lineage>
</organism>
<sequence length="111" mass="12642">IYMSRFINIDMNMGNARMTYIMKQREYLCAFNCLGQRSQLIHHYESQSLSYIPSDSNSVVRSSFSIGSSRTDCSRVWDYSNSVVLPESPIKVKSLLCPLNSLDGCNTPYLP</sequence>
<protein>
    <submittedName>
        <fullName evidence="1">Os08g0356001 protein</fullName>
    </submittedName>
</protein>
<reference evidence="1 2" key="2">
    <citation type="journal article" date="2013" name="Plant Cell Physiol.">
        <title>Rice Annotation Project Database (RAP-DB): an integrative and interactive database for rice genomics.</title>
        <authorList>
            <person name="Sakai H."/>
            <person name="Lee S.S."/>
            <person name="Tanaka T."/>
            <person name="Numa H."/>
            <person name="Kim J."/>
            <person name="Kawahara Y."/>
            <person name="Wakimoto H."/>
            <person name="Yang C.C."/>
            <person name="Iwamoto M."/>
            <person name="Abe T."/>
            <person name="Yamada Y."/>
            <person name="Muto A."/>
            <person name="Inokuchi H."/>
            <person name="Ikemura T."/>
            <person name="Matsumoto T."/>
            <person name="Sasaki T."/>
            <person name="Itoh T."/>
        </authorList>
    </citation>
    <scope>NUCLEOTIDE SEQUENCE [LARGE SCALE GENOMIC DNA]</scope>
    <source>
        <strain evidence="2">cv. Nipponbare</strain>
    </source>
</reference>
<dbReference type="AlphaFoldDB" id="A0A0P0XEW6"/>
<dbReference type="PaxDb" id="39947-A0A0P0XEW6"/>
<reference evidence="1 2" key="3">
    <citation type="journal article" date="2013" name="Rice">
        <title>Improvement of the Oryza sativa Nipponbare reference genome using next generation sequence and optical map data.</title>
        <authorList>
            <person name="Kawahara Y."/>
            <person name="de la Bastide M."/>
            <person name="Hamilton J.P."/>
            <person name="Kanamori H."/>
            <person name="McCombie W.R."/>
            <person name="Ouyang S."/>
            <person name="Schwartz D.C."/>
            <person name="Tanaka T."/>
            <person name="Wu J."/>
            <person name="Zhou S."/>
            <person name="Childs K.L."/>
            <person name="Davidson R.M."/>
            <person name="Lin H."/>
            <person name="Quesada-Ocampo L."/>
            <person name="Vaillancourt B."/>
            <person name="Sakai H."/>
            <person name="Lee S.S."/>
            <person name="Kim J."/>
            <person name="Numa H."/>
            <person name="Itoh T."/>
            <person name="Buell C.R."/>
            <person name="Matsumoto T."/>
        </authorList>
    </citation>
    <scope>NUCLEOTIDE SEQUENCE [LARGE SCALE GENOMIC DNA]</scope>
    <source>
        <strain evidence="2">cv. Nipponbare</strain>
    </source>
</reference>
<feature type="non-terminal residue" evidence="1">
    <location>
        <position position="1"/>
    </location>
</feature>
<dbReference type="EMBL" id="AP014964">
    <property type="protein sequence ID" value="BAT05076.1"/>
    <property type="molecule type" value="Genomic_DNA"/>
</dbReference>